<gene>
    <name evidence="2" type="ORF">FEM48_Zijuj10G0012500</name>
</gene>
<evidence type="ECO:0000313" key="2">
    <source>
        <dbReference type="EMBL" id="KAH7515304.1"/>
    </source>
</evidence>
<organism evidence="2 3">
    <name type="scientific">Ziziphus jujuba var. spinosa</name>
    <dbReference type="NCBI Taxonomy" id="714518"/>
    <lineage>
        <taxon>Eukaryota</taxon>
        <taxon>Viridiplantae</taxon>
        <taxon>Streptophyta</taxon>
        <taxon>Embryophyta</taxon>
        <taxon>Tracheophyta</taxon>
        <taxon>Spermatophyta</taxon>
        <taxon>Magnoliopsida</taxon>
        <taxon>eudicotyledons</taxon>
        <taxon>Gunneridae</taxon>
        <taxon>Pentapetalae</taxon>
        <taxon>rosids</taxon>
        <taxon>fabids</taxon>
        <taxon>Rosales</taxon>
        <taxon>Rhamnaceae</taxon>
        <taxon>Paliureae</taxon>
        <taxon>Ziziphus</taxon>
    </lineage>
</organism>
<name>A0A978UKF2_ZIZJJ</name>
<protein>
    <submittedName>
        <fullName evidence="2">Uncharacterized protein</fullName>
    </submittedName>
</protein>
<evidence type="ECO:0000256" key="1">
    <source>
        <dbReference type="SAM" id="SignalP"/>
    </source>
</evidence>
<reference evidence="2" key="1">
    <citation type="journal article" date="2021" name="Front. Plant Sci.">
        <title>Chromosome-Scale Genome Assembly for Chinese Sour Jujube and Insights Into Its Genome Evolution and Domestication Signature.</title>
        <authorList>
            <person name="Shen L.-Y."/>
            <person name="Luo H."/>
            <person name="Wang X.-L."/>
            <person name="Wang X.-M."/>
            <person name="Qiu X.-J."/>
            <person name="Liu H."/>
            <person name="Zhou S.-S."/>
            <person name="Jia K.-H."/>
            <person name="Nie S."/>
            <person name="Bao Y.-T."/>
            <person name="Zhang R.-G."/>
            <person name="Yun Q.-Z."/>
            <person name="Chai Y.-H."/>
            <person name="Lu J.-Y."/>
            <person name="Li Y."/>
            <person name="Zhao S.-W."/>
            <person name="Mao J.-F."/>
            <person name="Jia S.-G."/>
            <person name="Mao Y.-M."/>
        </authorList>
    </citation>
    <scope>NUCLEOTIDE SEQUENCE</scope>
    <source>
        <strain evidence="2">AT0</strain>
        <tissue evidence="2">Leaf</tissue>
    </source>
</reference>
<accession>A0A978UKF2</accession>
<dbReference type="AlphaFoldDB" id="A0A978UKF2"/>
<dbReference type="EMBL" id="JAEACU010000010">
    <property type="protein sequence ID" value="KAH7515304.1"/>
    <property type="molecule type" value="Genomic_DNA"/>
</dbReference>
<proteinExistence type="predicted"/>
<keyword evidence="1" id="KW-0732">Signal</keyword>
<sequence>MFLFFVITLLFIFFDLDDQSCILETIEELKKSFPQELLNFDYLKSEEISPAASPTADEAVSQYTILSQLDLEMANM</sequence>
<evidence type="ECO:0000313" key="3">
    <source>
        <dbReference type="Proteomes" id="UP000813462"/>
    </source>
</evidence>
<feature type="chain" id="PRO_5037423743" evidence="1">
    <location>
        <begin position="20"/>
        <end position="76"/>
    </location>
</feature>
<dbReference type="Proteomes" id="UP000813462">
    <property type="component" value="Unassembled WGS sequence"/>
</dbReference>
<comment type="caution">
    <text evidence="2">The sequence shown here is derived from an EMBL/GenBank/DDBJ whole genome shotgun (WGS) entry which is preliminary data.</text>
</comment>
<feature type="signal peptide" evidence="1">
    <location>
        <begin position="1"/>
        <end position="19"/>
    </location>
</feature>